<dbReference type="Pfam" id="PF00535">
    <property type="entry name" value="Glycos_transf_2"/>
    <property type="match status" value="1"/>
</dbReference>
<dbReference type="InterPro" id="IPR029044">
    <property type="entry name" value="Nucleotide-diphossugar_trans"/>
</dbReference>
<dbReference type="RefSeq" id="WP_343823832.1">
    <property type="nucleotide sequence ID" value="NZ_BAAACI010000001.1"/>
</dbReference>
<dbReference type="PANTHER" id="PTHR22916">
    <property type="entry name" value="GLYCOSYLTRANSFERASE"/>
    <property type="match status" value="1"/>
</dbReference>
<evidence type="ECO:0000313" key="2">
    <source>
        <dbReference type="EMBL" id="GAA0768060.1"/>
    </source>
</evidence>
<organism evidence="2 3">
    <name type="scientific">Clostridium subterminale</name>
    <dbReference type="NCBI Taxonomy" id="1550"/>
    <lineage>
        <taxon>Bacteria</taxon>
        <taxon>Bacillati</taxon>
        <taxon>Bacillota</taxon>
        <taxon>Clostridia</taxon>
        <taxon>Eubacteriales</taxon>
        <taxon>Clostridiaceae</taxon>
        <taxon>Clostridium</taxon>
    </lineage>
</organism>
<dbReference type="Gene3D" id="3.90.550.10">
    <property type="entry name" value="Spore Coat Polysaccharide Biosynthesis Protein SpsA, Chain A"/>
    <property type="match status" value="1"/>
</dbReference>
<gene>
    <name evidence="2" type="ORF">GCM10008908_07900</name>
</gene>
<comment type="caution">
    <text evidence="2">The sequence shown here is derived from an EMBL/GenBank/DDBJ whole genome shotgun (WGS) entry which is preliminary data.</text>
</comment>
<dbReference type="EMBL" id="BAAACI010000001">
    <property type="protein sequence ID" value="GAA0768060.1"/>
    <property type="molecule type" value="Genomic_DNA"/>
</dbReference>
<feature type="domain" description="Glycosyltransferase 2-like" evidence="1">
    <location>
        <begin position="8"/>
        <end position="143"/>
    </location>
</feature>
<reference evidence="3" key="1">
    <citation type="journal article" date="2019" name="Int. J. Syst. Evol. Microbiol.">
        <title>The Global Catalogue of Microorganisms (GCM) 10K type strain sequencing project: providing services to taxonomists for standard genome sequencing and annotation.</title>
        <authorList>
            <consortium name="The Broad Institute Genomics Platform"/>
            <consortium name="The Broad Institute Genome Sequencing Center for Infectious Disease"/>
            <person name="Wu L."/>
            <person name="Ma J."/>
        </authorList>
    </citation>
    <scope>NUCLEOTIDE SEQUENCE [LARGE SCALE GENOMIC DNA]</scope>
    <source>
        <strain evidence="3">JCM 1417</strain>
    </source>
</reference>
<name>A0ABP3VX17_CLOSU</name>
<evidence type="ECO:0000313" key="3">
    <source>
        <dbReference type="Proteomes" id="UP001501047"/>
    </source>
</evidence>
<dbReference type="PANTHER" id="PTHR22916:SF3">
    <property type="entry name" value="UDP-GLCNAC:BETAGAL BETA-1,3-N-ACETYLGLUCOSAMINYLTRANSFERASE-LIKE PROTEIN 1"/>
    <property type="match status" value="1"/>
</dbReference>
<keyword evidence="3" id="KW-1185">Reference proteome</keyword>
<evidence type="ECO:0000259" key="1">
    <source>
        <dbReference type="Pfam" id="PF00535"/>
    </source>
</evidence>
<dbReference type="Proteomes" id="UP001501047">
    <property type="component" value="Unassembled WGS sequence"/>
</dbReference>
<dbReference type="CDD" id="cd00761">
    <property type="entry name" value="Glyco_tranf_GTA_type"/>
    <property type="match status" value="1"/>
</dbReference>
<dbReference type="SUPFAM" id="SSF53448">
    <property type="entry name" value="Nucleotide-diphospho-sugar transferases"/>
    <property type="match status" value="1"/>
</dbReference>
<protein>
    <recommendedName>
        <fullName evidence="1">Glycosyltransferase 2-like domain-containing protein</fullName>
    </recommendedName>
</protein>
<proteinExistence type="predicted"/>
<dbReference type="InterPro" id="IPR001173">
    <property type="entry name" value="Glyco_trans_2-like"/>
</dbReference>
<sequence length="291" mass="33951">MNNKPLVSVIIPFYNRVDWLMQAIDSVLNQTYTNYEILIINDGSKENMDDFLLRYKEKIIYIVKENGGPAAARNLGIKKARGEYIAFLDSDDLWISNKLEYQINEMINKNAAWSQTSYELFGDGADGKKVNAIINPNLFKKMLYISNGIATPTVIIKKRILEGEDTYFKEYKRYGEDIDLWIRLSKKSDILSIDKYLTKVRIRGKNAGLLASVQLQSRAEFCEDIKLMEEVNGGIKLNYKICKMMYQILCDIKHRITDNQIIFEACSKILYFVPYVIFKLYKIYMLNIKWK</sequence>
<accession>A0ABP3VX17</accession>